<dbReference type="PANTHER" id="PTHR42100:SF1">
    <property type="entry name" value="OXIDOREDUCTASE 178 KDA SUBUNIT, PUTATIVE (AFU_ORTHOLOGUE AFUA_8G04320)-RELATED"/>
    <property type="match status" value="1"/>
</dbReference>
<reference evidence="3" key="1">
    <citation type="journal article" date="2012" name="Science">
        <title>The Paleozoic origin of enzymatic lignin decomposition reconstructed from 31 fungal genomes.</title>
        <authorList>
            <person name="Floudas D."/>
            <person name="Binder M."/>
            <person name="Riley R."/>
            <person name="Barry K."/>
            <person name="Blanchette R.A."/>
            <person name="Henrissat B."/>
            <person name="Martinez A.T."/>
            <person name="Otillar R."/>
            <person name="Spatafora J.W."/>
            <person name="Yadav J.S."/>
            <person name="Aerts A."/>
            <person name="Benoit I."/>
            <person name="Boyd A."/>
            <person name="Carlson A."/>
            <person name="Copeland A."/>
            <person name="Coutinho P.M."/>
            <person name="de Vries R.P."/>
            <person name="Ferreira P."/>
            <person name="Findley K."/>
            <person name="Foster B."/>
            <person name="Gaskell J."/>
            <person name="Glotzer D."/>
            <person name="Gorecki P."/>
            <person name="Heitman J."/>
            <person name="Hesse C."/>
            <person name="Hori C."/>
            <person name="Igarashi K."/>
            <person name="Jurgens J.A."/>
            <person name="Kallen N."/>
            <person name="Kersten P."/>
            <person name="Kohler A."/>
            <person name="Kuees U."/>
            <person name="Kumar T.K.A."/>
            <person name="Kuo A."/>
            <person name="LaButti K."/>
            <person name="Larrondo L.F."/>
            <person name="Lindquist E."/>
            <person name="Ling A."/>
            <person name="Lombard V."/>
            <person name="Lucas S."/>
            <person name="Lundell T."/>
            <person name="Martin R."/>
            <person name="McLaughlin D.J."/>
            <person name="Morgenstern I."/>
            <person name="Morin E."/>
            <person name="Murat C."/>
            <person name="Nagy L.G."/>
            <person name="Nolan M."/>
            <person name="Ohm R.A."/>
            <person name="Patyshakuliyeva A."/>
            <person name="Rokas A."/>
            <person name="Ruiz-Duenas F.J."/>
            <person name="Sabat G."/>
            <person name="Salamov A."/>
            <person name="Samejima M."/>
            <person name="Schmutz J."/>
            <person name="Slot J.C."/>
            <person name="St John F."/>
            <person name="Stenlid J."/>
            <person name="Sun H."/>
            <person name="Sun S."/>
            <person name="Syed K."/>
            <person name="Tsang A."/>
            <person name="Wiebenga A."/>
            <person name="Young D."/>
            <person name="Pisabarro A."/>
            <person name="Eastwood D.C."/>
            <person name="Martin F."/>
            <person name="Cullen D."/>
            <person name="Grigoriev I.V."/>
            <person name="Hibbett D.S."/>
        </authorList>
    </citation>
    <scope>NUCLEOTIDE SEQUENCE [LARGE SCALE GENOMIC DNA]</scope>
    <source>
        <strain evidence="3">RWD-64-598 SS2</strain>
    </source>
</reference>
<keyword evidence="3" id="KW-1185">Reference proteome</keyword>
<dbReference type="KEGG" id="cput:CONPUDRAFT_164010"/>
<evidence type="ECO:0000256" key="1">
    <source>
        <dbReference type="SAM" id="MobiDB-lite"/>
    </source>
</evidence>
<name>A0A5M3MUZ0_CONPW</name>
<evidence type="ECO:0000313" key="3">
    <source>
        <dbReference type="Proteomes" id="UP000053558"/>
    </source>
</evidence>
<dbReference type="GeneID" id="19205041"/>
<dbReference type="RefSeq" id="XP_007766875.1">
    <property type="nucleotide sequence ID" value="XM_007768685.1"/>
</dbReference>
<dbReference type="OrthoDB" id="2120038at2759"/>
<feature type="region of interest" description="Disordered" evidence="1">
    <location>
        <begin position="18"/>
        <end position="38"/>
    </location>
</feature>
<protein>
    <submittedName>
        <fullName evidence="2">Uncharacterized protein</fullName>
    </submittedName>
</protein>
<accession>A0A5M3MUZ0</accession>
<comment type="caution">
    <text evidence="2">The sequence shown here is derived from an EMBL/GenBank/DDBJ whole genome shotgun (WGS) entry which is preliminary data.</text>
</comment>
<dbReference type="Proteomes" id="UP000053558">
    <property type="component" value="Unassembled WGS sequence"/>
</dbReference>
<dbReference type="PANTHER" id="PTHR42100">
    <property type="entry name" value="OXIDOREDUCTASE 178 KDA SUBUNIT, PUTATIVE (AFU_ORTHOLOGUE AFUA_8G04320)-RELATED"/>
    <property type="match status" value="1"/>
</dbReference>
<sequence>MSVARAATLLRPRATQGALTAVNRRHSHHDSHGHAAEESVAYPAEPGFNTPLWRGTILFGLLAVGFYKFAPERGDDVYLTRYLSYLSTPRDVWARLNERHLELSQEASKNIMLQANAKRPDMHRFRHPQTIVAGSPHCNPVGAVPNTQ</sequence>
<dbReference type="OMA" id="APIYRMR"/>
<dbReference type="EMBL" id="JH711576">
    <property type="protein sequence ID" value="EIW82992.1"/>
    <property type="molecule type" value="Genomic_DNA"/>
</dbReference>
<dbReference type="InterPro" id="IPR034444">
    <property type="entry name" value="Nuo17.8"/>
</dbReference>
<dbReference type="AlphaFoldDB" id="A0A5M3MUZ0"/>
<organism evidence="2 3">
    <name type="scientific">Coniophora puteana (strain RWD-64-598)</name>
    <name type="common">Brown rot fungus</name>
    <dbReference type="NCBI Taxonomy" id="741705"/>
    <lineage>
        <taxon>Eukaryota</taxon>
        <taxon>Fungi</taxon>
        <taxon>Dikarya</taxon>
        <taxon>Basidiomycota</taxon>
        <taxon>Agaricomycotina</taxon>
        <taxon>Agaricomycetes</taxon>
        <taxon>Agaricomycetidae</taxon>
        <taxon>Boletales</taxon>
        <taxon>Coniophorineae</taxon>
        <taxon>Coniophoraceae</taxon>
        <taxon>Coniophora</taxon>
    </lineage>
</organism>
<proteinExistence type="predicted"/>
<dbReference type="GO" id="GO:0005739">
    <property type="term" value="C:mitochondrion"/>
    <property type="evidence" value="ECO:0007669"/>
    <property type="project" value="InterPro"/>
</dbReference>
<gene>
    <name evidence="2" type="ORF">CONPUDRAFT_164010</name>
</gene>
<evidence type="ECO:0000313" key="2">
    <source>
        <dbReference type="EMBL" id="EIW82992.1"/>
    </source>
</evidence>